<organism evidence="1 2">
    <name type="scientific">Pedococcus ginsenosidimutans</name>
    <dbReference type="NCBI Taxonomy" id="490570"/>
    <lineage>
        <taxon>Bacteria</taxon>
        <taxon>Bacillati</taxon>
        <taxon>Actinomycetota</taxon>
        <taxon>Actinomycetes</taxon>
        <taxon>Micrococcales</taxon>
        <taxon>Intrasporangiaceae</taxon>
        <taxon>Pedococcus</taxon>
    </lineage>
</organism>
<accession>A0ABP8YC10</accession>
<sequence>MPQLITTPTTIPVPGGKVIDEHVGRVNTGSEAVSVAHMRAPADWTEPFQTPQFDEITLVLAGAVLLDHDGGRLRVEAGQSVVTRAGERIRYSTGPEGAEYVAVCLPAFSPETVGREEEGE</sequence>
<gene>
    <name evidence="1" type="ORF">GCM10025782_24740</name>
</gene>
<dbReference type="InterPro" id="IPR011051">
    <property type="entry name" value="RmlC_Cupin_sf"/>
</dbReference>
<dbReference type="Proteomes" id="UP001500556">
    <property type="component" value="Unassembled WGS sequence"/>
</dbReference>
<reference evidence="2" key="1">
    <citation type="journal article" date="2019" name="Int. J. Syst. Evol. Microbiol.">
        <title>The Global Catalogue of Microorganisms (GCM) 10K type strain sequencing project: providing services to taxonomists for standard genome sequencing and annotation.</title>
        <authorList>
            <consortium name="The Broad Institute Genomics Platform"/>
            <consortium name="The Broad Institute Genome Sequencing Center for Infectious Disease"/>
            <person name="Wu L."/>
            <person name="Ma J."/>
        </authorList>
    </citation>
    <scope>NUCLEOTIDE SEQUENCE [LARGE SCALE GENOMIC DNA]</scope>
    <source>
        <strain evidence="2">JCM 18961</strain>
    </source>
</reference>
<evidence type="ECO:0008006" key="3">
    <source>
        <dbReference type="Google" id="ProtNLM"/>
    </source>
</evidence>
<comment type="caution">
    <text evidence="1">The sequence shown here is derived from an EMBL/GenBank/DDBJ whole genome shotgun (WGS) entry which is preliminary data.</text>
</comment>
<dbReference type="InterPro" id="IPR014710">
    <property type="entry name" value="RmlC-like_jellyroll"/>
</dbReference>
<evidence type="ECO:0000313" key="1">
    <source>
        <dbReference type="EMBL" id="GAA4725643.1"/>
    </source>
</evidence>
<dbReference type="RefSeq" id="WP_345503695.1">
    <property type="nucleotide sequence ID" value="NZ_BAABLO010000011.1"/>
</dbReference>
<dbReference type="SUPFAM" id="SSF51182">
    <property type="entry name" value="RmlC-like cupins"/>
    <property type="match status" value="1"/>
</dbReference>
<protein>
    <recommendedName>
        <fullName evidence="3">Cupin</fullName>
    </recommendedName>
</protein>
<proteinExistence type="predicted"/>
<keyword evidence="2" id="KW-1185">Reference proteome</keyword>
<evidence type="ECO:0000313" key="2">
    <source>
        <dbReference type="Proteomes" id="UP001500556"/>
    </source>
</evidence>
<dbReference type="EMBL" id="BAABLO010000011">
    <property type="protein sequence ID" value="GAA4725643.1"/>
    <property type="molecule type" value="Genomic_DNA"/>
</dbReference>
<name>A0ABP8YC10_9MICO</name>
<dbReference type="Gene3D" id="2.60.120.10">
    <property type="entry name" value="Jelly Rolls"/>
    <property type="match status" value="1"/>
</dbReference>